<evidence type="ECO:0000256" key="1">
    <source>
        <dbReference type="PROSITE-ProRule" id="PRU00169"/>
    </source>
</evidence>
<evidence type="ECO:0000259" key="2">
    <source>
        <dbReference type="PROSITE" id="PS50110"/>
    </source>
</evidence>
<protein>
    <submittedName>
        <fullName evidence="4">Response regulator transcription factor</fullName>
    </submittedName>
</protein>
<dbReference type="InterPro" id="IPR001789">
    <property type="entry name" value="Sig_transdc_resp-reg_receiver"/>
</dbReference>
<proteinExistence type="predicted"/>
<comment type="caution">
    <text evidence="4">The sequence shown here is derived from an EMBL/GenBank/DDBJ whole genome shotgun (WGS) entry which is preliminary data.</text>
</comment>
<dbReference type="RefSeq" id="WP_204793093.1">
    <property type="nucleotide sequence ID" value="NZ_JACSNQ010000005.1"/>
</dbReference>
<evidence type="ECO:0000313" key="4">
    <source>
        <dbReference type="EMBL" id="MBM6774747.1"/>
    </source>
</evidence>
<dbReference type="SMART" id="SM00448">
    <property type="entry name" value="REC"/>
    <property type="match status" value="1"/>
</dbReference>
<dbReference type="InterPro" id="IPR011006">
    <property type="entry name" value="CheY-like_superfamily"/>
</dbReference>
<dbReference type="Pfam" id="PF00072">
    <property type="entry name" value="Response_reg"/>
    <property type="match status" value="1"/>
</dbReference>
<dbReference type="PANTHER" id="PTHR37299">
    <property type="entry name" value="TRANSCRIPTIONAL REGULATOR-RELATED"/>
    <property type="match status" value="1"/>
</dbReference>
<dbReference type="PROSITE" id="PS50110">
    <property type="entry name" value="RESPONSE_REGULATORY"/>
    <property type="match status" value="1"/>
</dbReference>
<feature type="domain" description="Response regulatory" evidence="2">
    <location>
        <begin position="5"/>
        <end position="123"/>
    </location>
</feature>
<dbReference type="InterPro" id="IPR007492">
    <property type="entry name" value="LytTR_DNA-bd_dom"/>
</dbReference>
<dbReference type="Gene3D" id="2.40.50.1020">
    <property type="entry name" value="LytTr DNA-binding domain"/>
    <property type="match status" value="1"/>
</dbReference>
<dbReference type="PROSITE" id="PS50930">
    <property type="entry name" value="HTH_LYTTR"/>
    <property type="match status" value="1"/>
</dbReference>
<dbReference type="Proteomes" id="UP000712527">
    <property type="component" value="Unassembled WGS sequence"/>
</dbReference>
<keyword evidence="5" id="KW-1185">Reference proteome</keyword>
<dbReference type="SMART" id="SM00850">
    <property type="entry name" value="LytTR"/>
    <property type="match status" value="1"/>
</dbReference>
<organism evidence="4 5">
    <name type="scientific">Olsenella profusa</name>
    <dbReference type="NCBI Taxonomy" id="138595"/>
    <lineage>
        <taxon>Bacteria</taxon>
        <taxon>Bacillati</taxon>
        <taxon>Actinomycetota</taxon>
        <taxon>Coriobacteriia</taxon>
        <taxon>Coriobacteriales</taxon>
        <taxon>Atopobiaceae</taxon>
        <taxon>Olsenella</taxon>
    </lineage>
</organism>
<dbReference type="PANTHER" id="PTHR37299:SF1">
    <property type="entry name" value="STAGE 0 SPORULATION PROTEIN A HOMOLOG"/>
    <property type="match status" value="1"/>
</dbReference>
<gene>
    <name evidence="4" type="ORF">H9X80_04220</name>
</gene>
<dbReference type="SUPFAM" id="SSF52172">
    <property type="entry name" value="CheY-like"/>
    <property type="match status" value="1"/>
</dbReference>
<feature type="domain" description="HTH LytTR-type" evidence="3">
    <location>
        <begin position="135"/>
        <end position="234"/>
    </location>
</feature>
<keyword evidence="1" id="KW-0597">Phosphoprotein</keyword>
<dbReference type="InterPro" id="IPR046947">
    <property type="entry name" value="LytR-like"/>
</dbReference>
<evidence type="ECO:0000313" key="5">
    <source>
        <dbReference type="Proteomes" id="UP000712527"/>
    </source>
</evidence>
<evidence type="ECO:0000259" key="3">
    <source>
        <dbReference type="PROSITE" id="PS50930"/>
    </source>
</evidence>
<dbReference type="Pfam" id="PF04397">
    <property type="entry name" value="LytTR"/>
    <property type="match status" value="1"/>
</dbReference>
<name>A0ABS2F2E9_9ACTN</name>
<accession>A0ABS2F2E9</accession>
<dbReference type="Gene3D" id="3.40.50.2300">
    <property type="match status" value="1"/>
</dbReference>
<reference evidence="4 5" key="1">
    <citation type="journal article" date="2021" name="Sci. Rep.">
        <title>The distribution of antibiotic resistance genes in chicken gut microbiota commensals.</title>
        <authorList>
            <person name="Juricova H."/>
            <person name="Matiasovicova J."/>
            <person name="Kubasova T."/>
            <person name="Cejkova D."/>
            <person name="Rychlik I."/>
        </authorList>
    </citation>
    <scope>NUCLEOTIDE SEQUENCE [LARGE SCALE GENOMIC DNA]</scope>
    <source>
        <strain evidence="4 5">An794</strain>
    </source>
</reference>
<dbReference type="EMBL" id="JACSNQ010000005">
    <property type="protein sequence ID" value="MBM6774747.1"/>
    <property type="molecule type" value="Genomic_DNA"/>
</dbReference>
<dbReference type="CDD" id="cd00156">
    <property type="entry name" value="REC"/>
    <property type="match status" value="1"/>
</dbReference>
<sequence>MLQYHVAVCDDERFAADAIATAAERELAHRGVQAEIEVYTALEDLAKRMDSVGFDLVLLDIEMPGVDGIQFGRALREIGFGTDIIYVSNSEERVFESLSLRPLGFVRKSHFNADMAEAIETFVRERRKQGTNRTITLKMAHAMGTFDIDEIAYVEAHRREKIVHLVNGRTEEVLTTLDEMGERLAPYGFFRVHKGFLVNFAHVRQLTPQGFVVGKDLVPIGRSKVAEARRAYMDYLSNKNAIML</sequence>
<feature type="modified residue" description="4-aspartylphosphate" evidence="1">
    <location>
        <position position="60"/>
    </location>
</feature>